<dbReference type="Proteomes" id="UP001298593">
    <property type="component" value="Unassembled WGS sequence"/>
</dbReference>
<reference evidence="2 3" key="1">
    <citation type="submission" date="2023-12" db="EMBL/GenBank/DDBJ databases">
        <title>Description of new species of Mycobacterium terrae complex isolated from sewage at the Sao Paulo Zoological Park Foundation in Brazil.</title>
        <authorList>
            <person name="Romagnoli C.L."/>
            <person name="Conceicao E.C."/>
            <person name="Machado E."/>
            <person name="Barreto L.B.P.F."/>
            <person name="Sharma A."/>
            <person name="Silva N.M."/>
            <person name="Marques L.E."/>
            <person name="Juliana M.A."/>
            <person name="Lourenco M.C.S."/>
            <person name="Digiampietri L.A."/>
            <person name="Suffys P.N."/>
            <person name="Viana-Niero C."/>
        </authorList>
    </citation>
    <scope>NUCLEOTIDE SEQUENCE [LARGE SCALE GENOMIC DNA]</scope>
    <source>
        <strain evidence="2 3">MYC340</strain>
    </source>
</reference>
<evidence type="ECO:0000313" key="2">
    <source>
        <dbReference type="EMBL" id="MEB3035259.1"/>
    </source>
</evidence>
<dbReference type="EMBL" id="JAYJJU010000130">
    <property type="protein sequence ID" value="MEB3035259.1"/>
    <property type="molecule type" value="Genomic_DNA"/>
</dbReference>
<gene>
    <name evidence="2" type="ORF">KV113_27350</name>
</gene>
<evidence type="ECO:0000313" key="3">
    <source>
        <dbReference type="Proteomes" id="UP001298593"/>
    </source>
</evidence>
<proteinExistence type="predicted"/>
<organism evidence="2 3">
    <name type="scientific">[Mycobacterium] nativiensis</name>
    <dbReference type="NCBI Taxonomy" id="2855503"/>
    <lineage>
        <taxon>Bacteria</taxon>
        <taxon>Bacillati</taxon>
        <taxon>Actinomycetota</taxon>
        <taxon>Actinomycetes</taxon>
        <taxon>Mycobacteriales</taxon>
        <taxon>Mycobacteriaceae</taxon>
        <taxon>Mycolicibacter</taxon>
    </lineage>
</organism>
<name>A0ABU5Y4W8_9MYCO</name>
<feature type="signal peptide" evidence="1">
    <location>
        <begin position="1"/>
        <end position="20"/>
    </location>
</feature>
<keyword evidence="1" id="KW-0732">Signal</keyword>
<sequence>MGAFLALGLSPLAAAPAANADFDFDFGDVLSSLGWDNSSDGAAGFDGSSFDLALPGAADSTGLEGIYDSIYNGIHSMGDMLIPIFDATGINTLFAFGDSCGLICDGVNASLSDDGVLTAATNGGLLFGDGGNGIAGSAGGDAGLIGNGGDGGAGALGAIKDAEGNVIEGTNNGGDGGAGGSLLGNGGNGGVGAANGGNGGNGGAAALLGAGGDG</sequence>
<evidence type="ECO:0008006" key="4">
    <source>
        <dbReference type="Google" id="ProtNLM"/>
    </source>
</evidence>
<feature type="non-terminal residue" evidence="2">
    <location>
        <position position="214"/>
    </location>
</feature>
<protein>
    <recommendedName>
        <fullName evidence="4">PE-PGRS family protein</fullName>
    </recommendedName>
</protein>
<comment type="caution">
    <text evidence="2">The sequence shown here is derived from an EMBL/GenBank/DDBJ whole genome shotgun (WGS) entry which is preliminary data.</text>
</comment>
<feature type="chain" id="PRO_5046668912" description="PE-PGRS family protein" evidence="1">
    <location>
        <begin position="21"/>
        <end position="214"/>
    </location>
</feature>
<accession>A0ABU5Y4W8</accession>
<keyword evidence="3" id="KW-1185">Reference proteome</keyword>
<evidence type="ECO:0000256" key="1">
    <source>
        <dbReference type="SAM" id="SignalP"/>
    </source>
</evidence>